<protein>
    <recommendedName>
        <fullName evidence="3">Carrier domain-containing protein</fullName>
    </recommendedName>
</protein>
<evidence type="ECO:0000313" key="5">
    <source>
        <dbReference type="Proteomes" id="UP000663844"/>
    </source>
</evidence>
<evidence type="ECO:0000256" key="1">
    <source>
        <dbReference type="ARBA" id="ARBA00022450"/>
    </source>
</evidence>
<dbReference type="GO" id="GO:0047527">
    <property type="term" value="F:2,3-dihydroxybenzoate-serine ligase activity"/>
    <property type="evidence" value="ECO:0007669"/>
    <property type="project" value="TreeGrafter"/>
</dbReference>
<dbReference type="Gene3D" id="1.10.1200.10">
    <property type="entry name" value="ACP-like"/>
    <property type="match status" value="2"/>
</dbReference>
<dbReference type="InterPro" id="IPR036736">
    <property type="entry name" value="ACP-like_sf"/>
</dbReference>
<dbReference type="PANTHER" id="PTHR45527:SF1">
    <property type="entry name" value="FATTY ACID SYNTHASE"/>
    <property type="match status" value="1"/>
</dbReference>
<dbReference type="EMBL" id="CAJOAZ010004014">
    <property type="protein sequence ID" value="CAF4039590.1"/>
    <property type="molecule type" value="Genomic_DNA"/>
</dbReference>
<comment type="caution">
    <text evidence="4">The sequence shown here is derived from an EMBL/GenBank/DDBJ whole genome shotgun (WGS) entry which is preliminary data.</text>
</comment>
<reference evidence="4" key="1">
    <citation type="submission" date="2021-02" db="EMBL/GenBank/DDBJ databases">
        <authorList>
            <person name="Nowell W R."/>
        </authorList>
    </citation>
    <scope>NUCLEOTIDE SEQUENCE</scope>
</reference>
<evidence type="ECO:0000259" key="3">
    <source>
        <dbReference type="PROSITE" id="PS50075"/>
    </source>
</evidence>
<feature type="domain" description="Carrier" evidence="3">
    <location>
        <begin position="441"/>
        <end position="519"/>
    </location>
</feature>
<feature type="non-terminal residue" evidence="4">
    <location>
        <position position="2815"/>
    </location>
</feature>
<dbReference type="SUPFAM" id="SSF56801">
    <property type="entry name" value="Acetyl-CoA synthetase-like"/>
    <property type="match status" value="2"/>
</dbReference>
<dbReference type="Pfam" id="PF00501">
    <property type="entry name" value="AMP-binding"/>
    <property type="match status" value="2"/>
</dbReference>
<dbReference type="SUPFAM" id="SSF47336">
    <property type="entry name" value="ACP-like"/>
    <property type="match status" value="2"/>
</dbReference>
<dbReference type="GO" id="GO:0009366">
    <property type="term" value="C:enterobactin synthetase complex"/>
    <property type="evidence" value="ECO:0007669"/>
    <property type="project" value="TreeGrafter"/>
</dbReference>
<dbReference type="InterPro" id="IPR009081">
    <property type="entry name" value="PP-bd_ACP"/>
</dbReference>
<dbReference type="PANTHER" id="PTHR45527">
    <property type="entry name" value="NONRIBOSOMAL PEPTIDE SYNTHETASE"/>
    <property type="match status" value="1"/>
</dbReference>
<dbReference type="PROSITE" id="PS00455">
    <property type="entry name" value="AMP_BINDING"/>
    <property type="match status" value="2"/>
</dbReference>
<dbReference type="GO" id="GO:0009239">
    <property type="term" value="P:enterobactin biosynthetic process"/>
    <property type="evidence" value="ECO:0007669"/>
    <property type="project" value="TreeGrafter"/>
</dbReference>
<dbReference type="Pfam" id="PF00668">
    <property type="entry name" value="Condensation"/>
    <property type="match status" value="4"/>
</dbReference>
<dbReference type="PROSITE" id="PS50075">
    <property type="entry name" value="CARRIER"/>
    <property type="match status" value="2"/>
</dbReference>
<evidence type="ECO:0000256" key="2">
    <source>
        <dbReference type="ARBA" id="ARBA00022553"/>
    </source>
</evidence>
<dbReference type="Pfam" id="PF13193">
    <property type="entry name" value="AMP-binding_C"/>
    <property type="match status" value="2"/>
</dbReference>
<gene>
    <name evidence="4" type="ORF">OXD698_LOCUS31836</name>
</gene>
<dbReference type="Proteomes" id="UP000663844">
    <property type="component" value="Unassembled WGS sequence"/>
</dbReference>
<accession>A0A819RJ96</accession>
<name>A0A819RJ96_9BILA</name>
<dbReference type="Gene3D" id="3.40.50.12780">
    <property type="entry name" value="N-terminal domain of ligase-like"/>
    <property type="match status" value="2"/>
</dbReference>
<dbReference type="NCBIfam" id="TIGR01733">
    <property type="entry name" value="AA-adenyl-dom"/>
    <property type="match status" value="1"/>
</dbReference>
<dbReference type="InterPro" id="IPR001242">
    <property type="entry name" value="Condensation_dom"/>
</dbReference>
<organism evidence="4 5">
    <name type="scientific">Adineta steineri</name>
    <dbReference type="NCBI Taxonomy" id="433720"/>
    <lineage>
        <taxon>Eukaryota</taxon>
        <taxon>Metazoa</taxon>
        <taxon>Spiralia</taxon>
        <taxon>Gnathifera</taxon>
        <taxon>Rotifera</taxon>
        <taxon>Eurotatoria</taxon>
        <taxon>Bdelloidea</taxon>
        <taxon>Adinetida</taxon>
        <taxon>Adinetidae</taxon>
        <taxon>Adineta</taxon>
    </lineage>
</organism>
<dbReference type="Pfam" id="PF00550">
    <property type="entry name" value="PP-binding"/>
    <property type="match status" value="2"/>
</dbReference>
<dbReference type="InterPro" id="IPR045851">
    <property type="entry name" value="AMP-bd_C_sf"/>
</dbReference>
<dbReference type="SUPFAM" id="SSF52777">
    <property type="entry name" value="CoA-dependent acyltransferases"/>
    <property type="match status" value="7"/>
</dbReference>
<keyword evidence="1" id="KW-0596">Phosphopantetheine</keyword>
<proteinExistence type="predicted"/>
<dbReference type="Gene3D" id="3.30.559.30">
    <property type="entry name" value="Nonribosomal peptide synthetase, condensation domain"/>
    <property type="match status" value="3"/>
</dbReference>
<dbReference type="InterPro" id="IPR010071">
    <property type="entry name" value="AA_adenyl_dom"/>
</dbReference>
<dbReference type="Gene3D" id="3.30.559.10">
    <property type="entry name" value="Chloramphenicol acetyltransferase-like domain"/>
    <property type="match status" value="4"/>
</dbReference>
<dbReference type="GO" id="GO:0043041">
    <property type="term" value="P:amino acid activation for nonribosomal peptide biosynthetic process"/>
    <property type="evidence" value="ECO:0007669"/>
    <property type="project" value="TreeGrafter"/>
</dbReference>
<dbReference type="NCBIfam" id="NF003417">
    <property type="entry name" value="PRK04813.1"/>
    <property type="match status" value="2"/>
</dbReference>
<feature type="domain" description="Carrier" evidence="3">
    <location>
        <begin position="2039"/>
        <end position="2119"/>
    </location>
</feature>
<dbReference type="GO" id="GO:0031177">
    <property type="term" value="F:phosphopantetheine binding"/>
    <property type="evidence" value="ECO:0007669"/>
    <property type="project" value="TreeGrafter"/>
</dbReference>
<dbReference type="InterPro" id="IPR023213">
    <property type="entry name" value="CAT-like_dom_sf"/>
</dbReference>
<dbReference type="InterPro" id="IPR025110">
    <property type="entry name" value="AMP-bd_C"/>
</dbReference>
<dbReference type="InterPro" id="IPR042099">
    <property type="entry name" value="ANL_N_sf"/>
</dbReference>
<sequence length="2815" mass="324171">MGIEMAGGVYCPLSPRDPQHRLYALTQQTQSRLVLVHHLTRIKFGHHIVSQDIDSILNINYMNIDRNNDSLSSVIVKSEDIAYIIFTSGSTGTPKAAQTRHRNFTNFVRSIQNAGVLNEQDTVSQICAPTYDVHVMEIMGSLLLCATIVMLHPYGNMDIEYFAHTLQHKQITCLAPVPTFLNHLCDFLAHSNRYSLSSVRSLCIGGEPFSLKLVHHLRSHIKSKFSMHNIYAPAECTIVSICHRIDTNTIENNIPLGRVLANEQYKVLDNFLQPTAIGQEGELLIGGVGVFAGYLERDDLTAKALLEIDGQLFYRTGDLVRMDNNGLLHYQGRKDHQIKLHGQRIELGEIERCLLNITSISTCVVMKWNDDYLVAYVQSSHINEKQLRQHCQSHLPPHMIPSIFIILDKLPLNPNGKIDRKLLPPPSLSSTHLTNHEEILLPMNETEIIMHHIWCDLLKQKQISTNTNIFSIGGHSLLIMQLFHRYKTEFHLEINSFSITDLFQHPTIIHHAQLIQQSINTIHTLNNSPWSSLYLIQARASFAQERIYLDEQIRFSSNKTTMNNMYVIPLLYRISSMKDGVSITRLHHAFQSVITKHNILRTALYIDDTNGNIIQHCLDKNMILDDHMKSYGLTIINLHNDDCRHMNEIIAETLNQSDLFDLSKGHVIRCHILRQSHYSQDNVAYENDDLLTVNDHILISIHHAMFDGASTSIFLCDLSLAYQFDDSLSMDENALNYIDYSIHEHLMDMSLSRDFWHSQLEGYNIECSLSLPVDRRRSSTDQQRSGSASTAEITFDNEICTSFLNYASSQHLTLFQLGLSIFYVFLFKLTHGETDLCVGSINANRHRSELVNMIGMFVSTLPYRLEIDSRWSFDDLVKYVHEKCLSILEHSHYPLQHILADNRSSQSNVSFLETIFDFISVSKDMGYLYLNDANLEQISLEQSAQVSKFDFSLTFEYNSLSYNKRLSCGFVCSHDLFEKSTISQIAQRFEYMFEQLFRTQSSNIPAMNVSSSINKLSHILPDEAEEVGLVVFHRSENILNEAPASFAQARIWLDERIRFDPDKPQIAIYNMPFVYHLQPGHTLSIKQLRYALHLTVNKHPSLHTSLHFDIETNLLMQRVITHEDKNNNMFSIIETTYETEEQLNEILHDEKRNPQLFDLAQGLVFRCHLVYYTQVSSSHLLSHRDLLIFNFHHALFDFPSMNIFHHDLNQAYTSSQLLYDGNTTLRYLDYAVIEQQMPMTGASMFWLDALHECKLDQPLSLPFDRYRLSNEHRTGRGTSISFDFGQDLSHRFLLYASSNNISLEYLALATYYVFLFKLTNGEKDLCIGINTHGRYRNELNSIIGMFVNAIPLRCQLDPHSSFHKITKDVQDNMINCIKYSYFPLQRILNQHPNISNPVFLDTSFEFISSMRRNEENEIMIGDSPFSLIPYSIKITEDEVMSKFDFILSFQHDLNLNEISCTIDASTDLFNAETICLITQKLQTMLHQLFTSFNCTTNKPFYDLSLILPNEQYLIQSLNNTQVSFSSALACIHHEFVYQVMKHPQKLAVELDEQSLTYCELLYYVQILSLTLLNEYHVFPGEIVCQYVERSLSMVIGIMGIEMAGGVYCPLSPRDPQHRLHALTQQTQSRLALVHHLTKTKFDHNIVSLDIDSILNVNNMNSDINCNCLSNVKVKGKEIAYIIFTSGSTGTPKAVQVRHKNFIDCIHSLAYINSFNKDDTVVQMTRCSFDIHVQEILGTLLVGGTLIMLHPGGTIDFDYLFELLQNKQITYLHSVPSLLHSFFIFIEQNNNQNVFEHLRSLCSSGEPFSVPLIDLIEKTGIRNSIVWNLYGPAEATIGSTTHCVNVLNDTQSIPIGRPFSNYQCMIVSEYLQSSATNEKGELFVGGAGVFAGYLGHGDLTAKTLVDIDGQLFYRTGDLVTMDNNGLLYYQGRKDHQIKLHGQRIELGEIERCLLNITSISACVVMKWNDDHLIAYVQSSHINEEQLRQHCQSHLPPHMIPSMFIILEKLPLNQNGKVDRKQLPLPDFSLSTLLSSDKSDTPLNHFEERIHTIWCQVLHCNQNHISTTTSFFSAGGHSLLFIELYHHYQSVFNFDPHTLSIAPFLQQPTIFQHSQLLQTVIMNNIKTAQWYTLHINEGNASFAQERIFLDEQVRFSGDIAIYNELTTSQIVEGSLSFNRLLQALRFVLNKHKVLRTSLIFNNDNSSLKQCITDIHKKFTITMNQTFENDNELQDIIYQTTINPTLFDLSTGHVFHVEILKHQISLNENENENDSNEFIMNSDVLLIAFHHAAFDRTSRSIFFNDLCLAYNTNATSIEDDDESLQYIDYSIHERLTDMTTSREFWYLQLEGYNLESRLLLPVDRHRLSNDLRSSSASVTQISFDNEISQSFLDYASIHHATLFQLGLSILYAFLFKLTHSENDLCIACLNANRYKTDLQNIMGMFVSTLPHRIQLDPHWSFDDLVEYVREKCLSILEHSHYPLQHILANLHTNQSNISFLETMYDFITISSHGDELSLDAASFKQVSLERSFEVAKFDFMLTFVYNPMMENNRLSFRLTCSHDLFDEITVTNIGRRLEYCFQQLFSSNQTINQIDTCFTSISKINVILPEETQEMKDVMFCRQSHIMNEAPASFAQARIWLDERIRFDPDKPQIAIYNMPFVYRLQPGHTLSIKQLYQALQFTIDKHLSLRTSLYFDIETNLLMQRVITHEDKNNNNMFSIIETTFETDEQLNEILHDEKRNPHIFDLAQGLVFRCHIIYYKQISSNNLLSDKDVVIFNFHHALFDFPSMKVFHHDLNQAYTTGQLLYDDNTNLRYLD</sequence>
<evidence type="ECO:0000313" key="4">
    <source>
        <dbReference type="EMBL" id="CAF4039590.1"/>
    </source>
</evidence>
<dbReference type="GO" id="GO:0005829">
    <property type="term" value="C:cytosol"/>
    <property type="evidence" value="ECO:0007669"/>
    <property type="project" value="TreeGrafter"/>
</dbReference>
<keyword evidence="2" id="KW-0597">Phosphoprotein</keyword>
<dbReference type="CDD" id="cd05930">
    <property type="entry name" value="A_NRPS"/>
    <property type="match status" value="2"/>
</dbReference>
<dbReference type="InterPro" id="IPR020845">
    <property type="entry name" value="AMP-binding_CS"/>
</dbReference>
<dbReference type="InterPro" id="IPR000873">
    <property type="entry name" value="AMP-dep_synth/lig_dom"/>
</dbReference>
<dbReference type="Gene3D" id="3.30.300.30">
    <property type="match status" value="2"/>
</dbReference>